<dbReference type="PANTHER" id="PTHR39200">
    <property type="entry name" value="HYPOTHETICAL EXPORTED PROTEIN"/>
    <property type="match status" value="1"/>
</dbReference>
<dbReference type="Gene3D" id="2.160.20.120">
    <property type="match status" value="1"/>
</dbReference>
<dbReference type="OrthoDB" id="7057818at2"/>
<dbReference type="InterPro" id="IPR021255">
    <property type="entry name" value="DUF2807"/>
</dbReference>
<reference evidence="2" key="3">
    <citation type="submission" date="2022-12" db="EMBL/GenBank/DDBJ databases">
        <authorList>
            <person name="Sun Q."/>
            <person name="Kim S."/>
        </authorList>
    </citation>
    <scope>NUCLEOTIDE SEQUENCE</scope>
    <source>
        <strain evidence="2">KCTC 12344</strain>
    </source>
</reference>
<dbReference type="AlphaFoldDB" id="A0A4P7BAS6"/>
<evidence type="ECO:0000259" key="1">
    <source>
        <dbReference type="Pfam" id="PF10988"/>
    </source>
</evidence>
<evidence type="ECO:0000313" key="4">
    <source>
        <dbReference type="Proteomes" id="UP000294359"/>
    </source>
</evidence>
<proteinExistence type="predicted"/>
<evidence type="ECO:0000313" key="5">
    <source>
        <dbReference type="Proteomes" id="UP000619512"/>
    </source>
</evidence>
<dbReference type="Pfam" id="PF10988">
    <property type="entry name" value="DUF2807"/>
    <property type="match status" value="2"/>
</dbReference>
<dbReference type="EMBL" id="CP038026">
    <property type="protein sequence ID" value="QBQ34962.1"/>
    <property type="molecule type" value="Genomic_DNA"/>
</dbReference>
<feature type="domain" description="Putative auto-transporter adhesin head GIN" evidence="1">
    <location>
        <begin position="89"/>
        <end position="195"/>
    </location>
</feature>
<feature type="domain" description="Putative auto-transporter adhesin head GIN" evidence="1">
    <location>
        <begin position="199"/>
        <end position="298"/>
    </location>
</feature>
<evidence type="ECO:0000313" key="2">
    <source>
        <dbReference type="EMBL" id="GGZ06304.1"/>
    </source>
</evidence>
<dbReference type="RefSeq" id="WP_134383018.1">
    <property type="nucleotide sequence ID" value="NZ_BMWW01000010.1"/>
</dbReference>
<sequence>MDASNNDKGISMRQRTAFTLSCSDTLARVLCAAAIGSATLLTGCVIVVPGGSWSSDSTAIKGDGRIAIETRPVTGLTALEVEGRRRLDMQVDVQVGGTPGLTVEGDANLLPHLHTDVRAGALRIWSDSEAVATQPVRIRYTLPRLEKLETSGYASTYVGGLANDTFHVVQRGSGRIELRGRVARLDAVNSGSGSLLADALEAGSTRVTMNGSGRISLGAVRGDELRAGVYGSGELTARGDVRAADVSVHGSGDAHLAGLRSERADLATNGSGSIDIAVSNRVQTQTNGSGRITVYGDPAERGVLGKRTTFVR</sequence>
<evidence type="ECO:0000313" key="3">
    <source>
        <dbReference type="EMBL" id="QBQ34962.1"/>
    </source>
</evidence>
<protein>
    <submittedName>
        <fullName evidence="3">DUF2807 domain-containing protein</fullName>
    </submittedName>
</protein>
<reference evidence="2" key="1">
    <citation type="journal article" date="2014" name="Int. J. Syst. Evol. Microbiol.">
        <title>Complete genome sequence of Corynebacterium casei LMG S-19264T (=DSM 44701T), isolated from a smear-ripened cheese.</title>
        <authorList>
            <consortium name="US DOE Joint Genome Institute (JGI-PGF)"/>
            <person name="Walter F."/>
            <person name="Albersmeier A."/>
            <person name="Kalinowski J."/>
            <person name="Ruckert C."/>
        </authorList>
    </citation>
    <scope>NUCLEOTIDE SEQUENCE</scope>
    <source>
        <strain evidence="2">KCTC 12344</strain>
    </source>
</reference>
<dbReference type="Proteomes" id="UP000294359">
    <property type="component" value="Chromosome"/>
</dbReference>
<keyword evidence="4" id="KW-1185">Reference proteome</keyword>
<reference evidence="3 4" key="2">
    <citation type="submission" date="2019-03" db="EMBL/GenBank/DDBJ databases">
        <title>Draft Genome Sequences of Six Type Strains of the Genus Massilia.</title>
        <authorList>
            <person name="Miess H."/>
            <person name="Frediansyhah A."/>
            <person name="Gross H."/>
        </authorList>
    </citation>
    <scope>NUCLEOTIDE SEQUENCE [LARGE SCALE GENOMIC DNA]</scope>
    <source>
        <strain evidence="3 4">DSM 17505</strain>
    </source>
</reference>
<accession>A0A4P7BAS6</accession>
<gene>
    <name evidence="3" type="ORF">E1742_01280</name>
    <name evidence="2" type="ORF">GCM10007388_44810</name>
</gene>
<name>A0A4P7BAS6_9BURK</name>
<dbReference type="EMBL" id="BMWW01000010">
    <property type="protein sequence ID" value="GGZ06304.1"/>
    <property type="molecule type" value="Genomic_DNA"/>
</dbReference>
<dbReference type="PANTHER" id="PTHR39200:SF1">
    <property type="entry name" value="AUTO-TRANSPORTER ADHESIN HEAD GIN DOMAIN-CONTAINING PROTEIN-RELATED"/>
    <property type="match status" value="1"/>
</dbReference>
<organism evidence="2 5">
    <name type="scientific">Pseudoduganella plicata</name>
    <dbReference type="NCBI Taxonomy" id="321984"/>
    <lineage>
        <taxon>Bacteria</taxon>
        <taxon>Pseudomonadati</taxon>
        <taxon>Pseudomonadota</taxon>
        <taxon>Betaproteobacteria</taxon>
        <taxon>Burkholderiales</taxon>
        <taxon>Oxalobacteraceae</taxon>
        <taxon>Telluria group</taxon>
        <taxon>Pseudoduganella</taxon>
    </lineage>
</organism>
<dbReference type="Proteomes" id="UP000619512">
    <property type="component" value="Unassembled WGS sequence"/>
</dbReference>